<sequence length="109" mass="12525">MLFSVVTPLHFFDPHQQIFKSSVHQICEKNTKLSYWDKYELPVYNFHDEEILPNVNPNVNPISDCHADHKPLTILIKGSWGLKHPKLKLKCRTRGGGYLLGAIILFLLG</sequence>
<reference evidence="1 2" key="2">
    <citation type="journal article" date="2011" name="PLoS Genet.">
        <title>Caenorhabditis briggsae recombinant inbred line genotypes reveal inter-strain incompatibility and the evolution of recombination.</title>
        <authorList>
            <person name="Ross J.A."/>
            <person name="Koboldt D.C."/>
            <person name="Staisch J.E."/>
            <person name="Chamberlin H.M."/>
            <person name="Gupta B.P."/>
            <person name="Miller R.D."/>
            <person name="Baird S.E."/>
            <person name="Haag E.S."/>
        </authorList>
    </citation>
    <scope>NUCLEOTIDE SEQUENCE [LARGE SCALE GENOMIC DNA]</scope>
    <source>
        <strain evidence="1 2">AF16</strain>
    </source>
</reference>
<dbReference type="AlphaFoldDB" id="B6IG06"/>
<reference evidence="1 2" key="1">
    <citation type="journal article" date="2003" name="PLoS Biol.">
        <title>The genome sequence of Caenorhabditis briggsae: a platform for comparative genomics.</title>
        <authorList>
            <person name="Stein L.D."/>
            <person name="Bao Z."/>
            <person name="Blasiar D."/>
            <person name="Blumenthal T."/>
            <person name="Brent M.R."/>
            <person name="Chen N."/>
            <person name="Chinwalla A."/>
            <person name="Clarke L."/>
            <person name="Clee C."/>
            <person name="Coghlan A."/>
            <person name="Coulson A."/>
            <person name="D'Eustachio P."/>
            <person name="Fitch D.H."/>
            <person name="Fulton L.A."/>
            <person name="Fulton R.E."/>
            <person name="Griffiths-Jones S."/>
            <person name="Harris T.W."/>
            <person name="Hillier L.W."/>
            <person name="Kamath R."/>
            <person name="Kuwabara P.E."/>
            <person name="Mardis E.R."/>
            <person name="Marra M.A."/>
            <person name="Miner T.L."/>
            <person name="Minx P."/>
            <person name="Mullikin J.C."/>
            <person name="Plumb R.W."/>
            <person name="Rogers J."/>
            <person name="Schein J.E."/>
            <person name="Sohrmann M."/>
            <person name="Spieth J."/>
            <person name="Stajich J.E."/>
            <person name="Wei C."/>
            <person name="Willey D."/>
            <person name="Wilson R.K."/>
            <person name="Durbin R."/>
            <person name="Waterston R.H."/>
        </authorList>
    </citation>
    <scope>NUCLEOTIDE SEQUENCE [LARGE SCALE GENOMIC DNA]</scope>
    <source>
        <strain evidence="1 2">AF16</strain>
    </source>
</reference>
<dbReference type="KEGG" id="cbr:CBG_28010"/>
<proteinExistence type="predicted"/>
<protein>
    <submittedName>
        <fullName evidence="1">Protein CBG28010</fullName>
    </submittedName>
</protein>
<keyword evidence="2" id="KW-1185">Reference proteome</keyword>
<name>B6IG06_CAEBR</name>
<dbReference type="RefSeq" id="XP_045098405.1">
    <property type="nucleotide sequence ID" value="XM_045240379.1"/>
</dbReference>
<dbReference type="InParanoid" id="B6IG06"/>
<dbReference type="EMBL" id="HE601042">
    <property type="protein sequence ID" value="CAR98836.1"/>
    <property type="molecule type" value="Genomic_DNA"/>
</dbReference>
<dbReference type="Proteomes" id="UP000008549">
    <property type="component" value="Unassembled WGS sequence"/>
</dbReference>
<dbReference type="CTD" id="68919459"/>
<evidence type="ECO:0000313" key="1">
    <source>
        <dbReference type="EMBL" id="CAR98836.1"/>
    </source>
</evidence>
<accession>B6IG06</accession>
<dbReference type="STRING" id="6238.B6IG06"/>
<organism evidence="1 2">
    <name type="scientific">Caenorhabditis briggsae</name>
    <dbReference type="NCBI Taxonomy" id="6238"/>
    <lineage>
        <taxon>Eukaryota</taxon>
        <taxon>Metazoa</taxon>
        <taxon>Ecdysozoa</taxon>
        <taxon>Nematoda</taxon>
        <taxon>Chromadorea</taxon>
        <taxon>Rhabditida</taxon>
        <taxon>Rhabditina</taxon>
        <taxon>Rhabditomorpha</taxon>
        <taxon>Rhabditoidea</taxon>
        <taxon>Rhabditidae</taxon>
        <taxon>Peloderinae</taxon>
        <taxon>Caenorhabditis</taxon>
    </lineage>
</organism>
<dbReference type="GeneID" id="68919459"/>
<dbReference type="HOGENOM" id="CLU_2186301_0_0_1"/>
<gene>
    <name evidence="1" type="ORF">CBG28010</name>
    <name evidence="1" type="ORF">CBG_28010</name>
</gene>
<evidence type="ECO:0000313" key="2">
    <source>
        <dbReference type="Proteomes" id="UP000008549"/>
    </source>
</evidence>